<dbReference type="EMBL" id="MRCA01000001">
    <property type="protein sequence ID" value="OKH16647.1"/>
    <property type="molecule type" value="Genomic_DNA"/>
</dbReference>
<comment type="caution">
    <text evidence="1">The sequence shown here is derived from an EMBL/GenBank/DDBJ whole genome shotgun (WGS) entry which is preliminary data.</text>
</comment>
<proteinExistence type="predicted"/>
<organism evidence="1 2">
    <name type="scientific">Fischerella major NIES-592</name>
    <dbReference type="NCBI Taxonomy" id="210994"/>
    <lineage>
        <taxon>Bacteria</taxon>
        <taxon>Bacillati</taxon>
        <taxon>Cyanobacteriota</taxon>
        <taxon>Cyanophyceae</taxon>
        <taxon>Nostocales</taxon>
        <taxon>Hapalosiphonaceae</taxon>
        <taxon>Fischerella</taxon>
    </lineage>
</organism>
<evidence type="ECO:0008006" key="3">
    <source>
        <dbReference type="Google" id="ProtNLM"/>
    </source>
</evidence>
<name>A0A1U7H5V8_9CYAN</name>
<keyword evidence="2" id="KW-1185">Reference proteome</keyword>
<sequence length="68" mass="7854">MFVSMKYCTSYHFFVKKADSRSGKIVHGKVVNYCLENRDQETGSKPIIHLKLAFRVTKYQLLAIAQKS</sequence>
<evidence type="ECO:0000313" key="1">
    <source>
        <dbReference type="EMBL" id="OKH16647.1"/>
    </source>
</evidence>
<gene>
    <name evidence="1" type="ORF">NIES592_03200</name>
</gene>
<evidence type="ECO:0000313" key="2">
    <source>
        <dbReference type="Proteomes" id="UP000186391"/>
    </source>
</evidence>
<dbReference type="AlphaFoldDB" id="A0A1U7H5V8"/>
<reference evidence="1 2" key="1">
    <citation type="submission" date="2016-11" db="EMBL/GenBank/DDBJ databases">
        <title>Draft Genome Sequences of Nine Cyanobacterial Strains from Diverse Habitats.</title>
        <authorList>
            <person name="Zhu T."/>
            <person name="Hou S."/>
            <person name="Lu X."/>
            <person name="Hess W.R."/>
        </authorList>
    </citation>
    <scope>NUCLEOTIDE SEQUENCE [LARGE SCALE GENOMIC DNA]</scope>
    <source>
        <strain evidence="1 2">NIES-592</strain>
    </source>
</reference>
<accession>A0A1U7H5V8</accession>
<dbReference type="Proteomes" id="UP000186391">
    <property type="component" value="Unassembled WGS sequence"/>
</dbReference>
<protein>
    <recommendedName>
        <fullName evidence="3">Transposase</fullName>
    </recommendedName>
</protein>